<accession>A0A9Q3DX53</accession>
<reference evidence="1" key="1">
    <citation type="submission" date="2021-03" db="EMBL/GenBank/DDBJ databases">
        <title>Draft genome sequence of rust myrtle Austropuccinia psidii MF-1, a brazilian biotype.</title>
        <authorList>
            <person name="Quecine M.C."/>
            <person name="Pachon D.M.R."/>
            <person name="Bonatelli M.L."/>
            <person name="Correr F.H."/>
            <person name="Franceschini L.M."/>
            <person name="Leite T.F."/>
            <person name="Margarido G.R.A."/>
            <person name="Almeida C.A."/>
            <person name="Ferrarezi J.A."/>
            <person name="Labate C.A."/>
        </authorList>
    </citation>
    <scope>NUCLEOTIDE SEQUENCE</scope>
    <source>
        <strain evidence="1">MF-1</strain>
    </source>
</reference>
<proteinExistence type="predicted"/>
<comment type="caution">
    <text evidence="1">The sequence shown here is derived from an EMBL/GenBank/DDBJ whole genome shotgun (WGS) entry which is preliminary data.</text>
</comment>
<organism evidence="1 2">
    <name type="scientific">Austropuccinia psidii MF-1</name>
    <dbReference type="NCBI Taxonomy" id="1389203"/>
    <lineage>
        <taxon>Eukaryota</taxon>
        <taxon>Fungi</taxon>
        <taxon>Dikarya</taxon>
        <taxon>Basidiomycota</taxon>
        <taxon>Pucciniomycotina</taxon>
        <taxon>Pucciniomycetes</taxon>
        <taxon>Pucciniales</taxon>
        <taxon>Sphaerophragmiaceae</taxon>
        <taxon>Austropuccinia</taxon>
    </lineage>
</organism>
<dbReference type="Proteomes" id="UP000765509">
    <property type="component" value="Unassembled WGS sequence"/>
</dbReference>
<dbReference type="OrthoDB" id="4369127at2759"/>
<evidence type="ECO:0000313" key="1">
    <source>
        <dbReference type="EMBL" id="MBW0509538.1"/>
    </source>
</evidence>
<protein>
    <submittedName>
        <fullName evidence="1">Uncharacterized protein</fullName>
    </submittedName>
</protein>
<sequence>MKTTNRHMFRWKLDGLSRGSLDNVKINPNYDPEVASTIPIHLMETDKRRNFEFSEWAPEFGTSDNDTAEPKGIETPILGINSSELHNEFFRSVTQT</sequence>
<dbReference type="EMBL" id="AVOT02020991">
    <property type="protein sequence ID" value="MBW0509538.1"/>
    <property type="molecule type" value="Genomic_DNA"/>
</dbReference>
<dbReference type="AlphaFoldDB" id="A0A9Q3DX53"/>
<evidence type="ECO:0000313" key="2">
    <source>
        <dbReference type="Proteomes" id="UP000765509"/>
    </source>
</evidence>
<name>A0A9Q3DX53_9BASI</name>
<gene>
    <name evidence="1" type="ORF">O181_049253</name>
</gene>
<keyword evidence="2" id="KW-1185">Reference proteome</keyword>